<gene>
    <name evidence="1" type="ORF">ACOC_LOCUS9721</name>
</gene>
<organism evidence="3">
    <name type="scientific">Angiostrongylus costaricensis</name>
    <name type="common">Nematode worm</name>
    <dbReference type="NCBI Taxonomy" id="334426"/>
    <lineage>
        <taxon>Eukaryota</taxon>
        <taxon>Metazoa</taxon>
        <taxon>Ecdysozoa</taxon>
        <taxon>Nematoda</taxon>
        <taxon>Chromadorea</taxon>
        <taxon>Rhabditida</taxon>
        <taxon>Rhabditina</taxon>
        <taxon>Rhabditomorpha</taxon>
        <taxon>Strongyloidea</taxon>
        <taxon>Metastrongylidae</taxon>
        <taxon>Angiostrongylus</taxon>
    </lineage>
</organism>
<reference evidence="1 2" key="2">
    <citation type="submission" date="2018-11" db="EMBL/GenBank/DDBJ databases">
        <authorList>
            <consortium name="Pathogen Informatics"/>
        </authorList>
    </citation>
    <scope>NUCLEOTIDE SEQUENCE [LARGE SCALE GENOMIC DNA]</scope>
    <source>
        <strain evidence="1 2">Costa Rica</strain>
    </source>
</reference>
<evidence type="ECO:0000313" key="2">
    <source>
        <dbReference type="Proteomes" id="UP000267027"/>
    </source>
</evidence>
<dbReference type="WBParaSite" id="ACOC_0000972001-mRNA-1">
    <property type="protein sequence ID" value="ACOC_0000972001-mRNA-1"/>
    <property type="gene ID" value="ACOC_0000972001"/>
</dbReference>
<dbReference type="AlphaFoldDB" id="A0A0R3PUU3"/>
<dbReference type="EMBL" id="UYYA01004341">
    <property type="protein sequence ID" value="VDM61306.1"/>
    <property type="molecule type" value="Genomic_DNA"/>
</dbReference>
<evidence type="ECO:0000313" key="1">
    <source>
        <dbReference type="EMBL" id="VDM61306.1"/>
    </source>
</evidence>
<proteinExistence type="predicted"/>
<evidence type="ECO:0000313" key="3">
    <source>
        <dbReference type="WBParaSite" id="ACOC_0000972001-mRNA-1"/>
    </source>
</evidence>
<reference evidence="3" key="1">
    <citation type="submission" date="2017-02" db="UniProtKB">
        <authorList>
            <consortium name="WormBaseParasite"/>
        </authorList>
    </citation>
    <scope>IDENTIFICATION</scope>
</reference>
<dbReference type="Proteomes" id="UP000267027">
    <property type="component" value="Unassembled WGS sequence"/>
</dbReference>
<accession>A0A0R3PUU3</accession>
<sequence length="67" mass="7841">MLGVSRVTQLIEGIRSSDQRQRSKIEHAFLYAKQSKIKWAGHVMRMNDDRWTGAVSDWIPRDVKRTV</sequence>
<dbReference type="OrthoDB" id="5814184at2759"/>
<keyword evidence="2" id="KW-1185">Reference proteome</keyword>
<name>A0A0R3PUU3_ANGCS</name>
<protein>
    <submittedName>
        <fullName evidence="3">Integrase</fullName>
    </submittedName>
</protein>